<feature type="transmembrane region" description="Helical" evidence="2">
    <location>
        <begin position="30"/>
        <end position="53"/>
    </location>
</feature>
<dbReference type="CDD" id="cd06225">
    <property type="entry name" value="HAMP"/>
    <property type="match status" value="1"/>
</dbReference>
<keyword evidence="2" id="KW-0812">Transmembrane</keyword>
<keyword evidence="2" id="KW-1133">Transmembrane helix</keyword>
<sequence>MPKEFRIHGKQAAPGSGITVPWRHSLRTRITLWTGAITMALLLLALLIAAGFARDLVLEETKRNIREETREAAQRIGNALRMVAVTCNGIADTIDNTRLAPDQLVSMVRAMIDATPGATGAMLALEPTLPGERLFAYYVSETGRDRDFIATGYDYASQDWYRRTLASSDGWWSEPYLNETAGGIWAITYNQPLRSGTDDGRPRGMVSMDFTLDGMRALAGVHAAQPGWQVAVVAPEGLIAIHPEPGIALTHTLNDYIERAGRDDLGPLTGPIGRRETFSYSHTDPRDGTRYFTAVEPNGVSGGSVIMSVSYASILGRLYQVLAMVIAAGALAALLSLLALHRLAYRISRPVEDLTVSAVHLDNGEYERPVPHTGRDDEVGYLARTLDDARTSIQRQLVEIETMSAARQKLASELSIAREIQRSMVPPPRRIVHPAGLVLDVHAAIEPAKEVGGDFYGYHVDEDVFWFGIGDVSDKGIPAALFMARSDAILKTASWGAASPRDVLATASQLLAEGNDACMFITTLIGCIDLRNGDCMLASAGHEAPLLLRADGRAERLEFGSGPPLGFEVHEDFPLWRGRLGPGDSLIAWTDGVTEAFDADDEAFGDDRLQAALRADRAADENCGHLLAAVHAFAAGAPQSDDITILAIRRNADATDNGDAPC</sequence>
<feature type="domain" description="PPM-type phosphatase" evidence="4">
    <location>
        <begin position="438"/>
        <end position="650"/>
    </location>
</feature>
<dbReference type="EMBL" id="JBHSGG010000049">
    <property type="protein sequence ID" value="MFC4729708.1"/>
    <property type="molecule type" value="Genomic_DNA"/>
</dbReference>
<evidence type="ECO:0000313" key="5">
    <source>
        <dbReference type="EMBL" id="MFC4729708.1"/>
    </source>
</evidence>
<keyword evidence="6" id="KW-1185">Reference proteome</keyword>
<keyword evidence="1" id="KW-0378">Hydrolase</keyword>
<dbReference type="Pfam" id="PF00672">
    <property type="entry name" value="HAMP"/>
    <property type="match status" value="1"/>
</dbReference>
<reference evidence="6" key="1">
    <citation type="journal article" date="2019" name="Int. J. Syst. Evol. Microbiol.">
        <title>The Global Catalogue of Microorganisms (GCM) 10K type strain sequencing project: providing services to taxonomists for standard genome sequencing and annotation.</title>
        <authorList>
            <consortium name="The Broad Institute Genomics Platform"/>
            <consortium name="The Broad Institute Genome Sequencing Center for Infectious Disease"/>
            <person name="Wu L."/>
            <person name="Ma J."/>
        </authorList>
    </citation>
    <scope>NUCLEOTIDE SEQUENCE [LARGE SCALE GENOMIC DNA]</scope>
    <source>
        <strain evidence="6">CGMCC 1.13574</strain>
    </source>
</reference>
<dbReference type="SMART" id="SM00304">
    <property type="entry name" value="HAMP"/>
    <property type="match status" value="1"/>
</dbReference>
<keyword evidence="2" id="KW-0472">Membrane</keyword>
<dbReference type="InterPro" id="IPR001932">
    <property type="entry name" value="PPM-type_phosphatase-like_dom"/>
</dbReference>
<organism evidence="5 6">
    <name type="scientific">Coralloluteibacterium thermophilum</name>
    <dbReference type="NCBI Taxonomy" id="2707049"/>
    <lineage>
        <taxon>Bacteria</taxon>
        <taxon>Pseudomonadati</taxon>
        <taxon>Pseudomonadota</taxon>
        <taxon>Gammaproteobacteria</taxon>
        <taxon>Lysobacterales</taxon>
        <taxon>Lysobacteraceae</taxon>
        <taxon>Coralloluteibacterium</taxon>
    </lineage>
</organism>
<name>A0ABV9NT44_9GAMM</name>
<proteinExistence type="predicted"/>
<evidence type="ECO:0000259" key="4">
    <source>
        <dbReference type="PROSITE" id="PS51746"/>
    </source>
</evidence>
<feature type="transmembrane region" description="Helical" evidence="2">
    <location>
        <begin position="318"/>
        <end position="340"/>
    </location>
</feature>
<evidence type="ECO:0000256" key="1">
    <source>
        <dbReference type="ARBA" id="ARBA00022801"/>
    </source>
</evidence>
<dbReference type="PROSITE" id="PS50885">
    <property type="entry name" value="HAMP"/>
    <property type="match status" value="1"/>
</dbReference>
<accession>A0ABV9NT44</accession>
<evidence type="ECO:0000256" key="2">
    <source>
        <dbReference type="SAM" id="Phobius"/>
    </source>
</evidence>
<dbReference type="PROSITE" id="PS51746">
    <property type="entry name" value="PPM_2"/>
    <property type="match status" value="1"/>
</dbReference>
<dbReference type="Pfam" id="PF22673">
    <property type="entry name" value="MCP-like_PDC_1"/>
    <property type="match status" value="1"/>
</dbReference>
<dbReference type="Pfam" id="PF07228">
    <property type="entry name" value="SpoIIE"/>
    <property type="match status" value="1"/>
</dbReference>
<dbReference type="InterPro" id="IPR003660">
    <property type="entry name" value="HAMP_dom"/>
</dbReference>
<dbReference type="SUPFAM" id="SSF158472">
    <property type="entry name" value="HAMP domain-like"/>
    <property type="match status" value="1"/>
</dbReference>
<evidence type="ECO:0000259" key="3">
    <source>
        <dbReference type="PROSITE" id="PS50885"/>
    </source>
</evidence>
<dbReference type="SMART" id="SM00331">
    <property type="entry name" value="PP2C_SIG"/>
    <property type="match status" value="1"/>
</dbReference>
<dbReference type="Gene3D" id="6.10.340.10">
    <property type="match status" value="1"/>
</dbReference>
<dbReference type="Proteomes" id="UP001595892">
    <property type="component" value="Unassembled WGS sequence"/>
</dbReference>
<dbReference type="InterPro" id="IPR036457">
    <property type="entry name" value="PPM-type-like_dom_sf"/>
</dbReference>
<comment type="caution">
    <text evidence="5">The sequence shown here is derived from an EMBL/GenBank/DDBJ whole genome shotgun (WGS) entry which is preliminary data.</text>
</comment>
<protein>
    <submittedName>
        <fullName evidence="5">SpoIIE family protein phosphatase</fullName>
    </submittedName>
</protein>
<evidence type="ECO:0000313" key="6">
    <source>
        <dbReference type="Proteomes" id="UP001595892"/>
    </source>
</evidence>
<gene>
    <name evidence="5" type="ORF">ACFO3Q_16180</name>
</gene>
<dbReference type="InterPro" id="IPR052016">
    <property type="entry name" value="Bact_Sigma-Reg"/>
</dbReference>
<feature type="domain" description="HAMP" evidence="3">
    <location>
        <begin position="345"/>
        <end position="398"/>
    </location>
</feature>
<dbReference type="Gene3D" id="3.60.40.10">
    <property type="entry name" value="PPM-type phosphatase domain"/>
    <property type="match status" value="1"/>
</dbReference>
<dbReference type="SUPFAM" id="SSF81606">
    <property type="entry name" value="PP2C-like"/>
    <property type="match status" value="1"/>
</dbReference>
<dbReference type="RefSeq" id="WP_377005832.1">
    <property type="nucleotide sequence ID" value="NZ_JBHSGG010000049.1"/>
</dbReference>
<dbReference type="CDD" id="cd12913">
    <property type="entry name" value="PDC1_MCP_like"/>
    <property type="match status" value="1"/>
</dbReference>
<dbReference type="Gene3D" id="3.30.450.20">
    <property type="entry name" value="PAS domain"/>
    <property type="match status" value="1"/>
</dbReference>
<dbReference type="PANTHER" id="PTHR43156:SF2">
    <property type="entry name" value="STAGE II SPORULATION PROTEIN E"/>
    <property type="match status" value="1"/>
</dbReference>
<dbReference type="PANTHER" id="PTHR43156">
    <property type="entry name" value="STAGE II SPORULATION PROTEIN E-RELATED"/>
    <property type="match status" value="1"/>
</dbReference>